<proteinExistence type="inferred from homology"/>
<name>A0A927HES4_9RHOB</name>
<sequence>MSFKVLSAEMSHETNTFNVYPTTVRSFEDRYLLQGDQAIARRGDKNTELAGLLDVGRDYDWEVHHVISAAAGPGGKVTRAAFDVLTEPLIAAANAQWDGVFLMLHGAMVTDFCEDGEGEILRRMRAILGPDVPIAVTLDPHANVTTQMCDLAQILVSFTTYPHVDVRATGRRAAELLNRTMTGDIHPCTLRFHQPMLEEANGGRTDLGPMIERHALARAFETRKGVYAISINGAFPCADIAEVGPTVLVTCDGDCAAHQKIGNTLADDIWARRFEVLNTYMDSAQAAEEARKWNATAGPLIVADYADNPGSGAYGDATGLLSALIEAGVDNACFGPLIDPAAAAYLNAQTLGVEVTLSIGGKTAPEFGGGPLTVTGIVKWTGDGRVVGSGPILGGLERSFGPTAVLHVAGIDILIVTIPHQMLDLKQFETFGIDPARKAVVVLKSMQHFRAAFAPIAGRIIVCDSGALCTLNYGSLDYMVVPRPMFPLDA</sequence>
<dbReference type="Proteomes" id="UP000635142">
    <property type="component" value="Unassembled WGS sequence"/>
</dbReference>
<evidence type="ECO:0000313" key="5">
    <source>
        <dbReference type="Proteomes" id="UP000635142"/>
    </source>
</evidence>
<gene>
    <name evidence="4" type="ORF">H9Q16_07105</name>
</gene>
<evidence type="ECO:0000259" key="3">
    <source>
        <dbReference type="Pfam" id="PF07364"/>
    </source>
</evidence>
<dbReference type="RefSeq" id="WP_191074625.1">
    <property type="nucleotide sequence ID" value="NZ_JACTAG010000001.1"/>
</dbReference>
<reference evidence="4" key="1">
    <citation type="submission" date="2020-08" db="EMBL/GenBank/DDBJ databases">
        <title>Sulfitobacter aestuariivivens sp. nov., isolated from a tidal flat.</title>
        <authorList>
            <person name="Park S."/>
            <person name="Yoon J.-H."/>
        </authorList>
    </citation>
    <scope>NUCLEOTIDE SEQUENCE</scope>
    <source>
        <strain evidence="4">TSTF-M16</strain>
    </source>
</reference>
<dbReference type="AlphaFoldDB" id="A0A927HES4"/>
<keyword evidence="1" id="KW-0378">Hydrolase</keyword>
<feature type="domain" description="Microcystin LR degradation protein MlrC N-terminal" evidence="3">
    <location>
        <begin position="4"/>
        <end position="290"/>
    </location>
</feature>
<dbReference type="GO" id="GO:0046872">
    <property type="term" value="F:metal ion binding"/>
    <property type="evidence" value="ECO:0007669"/>
    <property type="project" value="UniProtKB-KW"/>
</dbReference>
<evidence type="ECO:0000313" key="4">
    <source>
        <dbReference type="EMBL" id="MBD3663684.1"/>
    </source>
</evidence>
<keyword evidence="1" id="KW-0645">Protease</keyword>
<keyword evidence="1" id="KW-0479">Metal-binding</keyword>
<dbReference type="InterPro" id="IPR015995">
    <property type="entry name" value="MlrC_N"/>
</dbReference>
<protein>
    <recommendedName>
        <fullName evidence="1">Microcystinase C</fullName>
        <shortName evidence="1">MlrC</shortName>
    </recommendedName>
</protein>
<comment type="caution">
    <text evidence="4">The sequence shown here is derived from an EMBL/GenBank/DDBJ whole genome shotgun (WGS) entry which is preliminary data.</text>
</comment>
<dbReference type="InterPro" id="IPR010799">
    <property type="entry name" value="MlrC_C"/>
</dbReference>
<comment type="function">
    <text evidence="1">Involved in peptidolytic degradation of cyclic heptapeptide hepatotoxin microcystin (MC).</text>
</comment>
<keyword evidence="5" id="KW-1185">Reference proteome</keyword>
<dbReference type="GO" id="GO:0006508">
    <property type="term" value="P:proteolysis"/>
    <property type="evidence" value="ECO:0007669"/>
    <property type="project" value="UniProtKB-KW"/>
</dbReference>
<organism evidence="4 5">
    <name type="scientific">Sulfitobacter aestuariivivens</name>
    <dbReference type="NCBI Taxonomy" id="2766981"/>
    <lineage>
        <taxon>Bacteria</taxon>
        <taxon>Pseudomonadati</taxon>
        <taxon>Pseudomonadota</taxon>
        <taxon>Alphaproteobacteria</taxon>
        <taxon>Rhodobacterales</taxon>
        <taxon>Roseobacteraceae</taxon>
        <taxon>Sulfitobacter</taxon>
    </lineage>
</organism>
<keyword evidence="1" id="KW-0482">Metalloprotease</keyword>
<dbReference type="PIRSF" id="PIRSF012702">
    <property type="entry name" value="UCP012702"/>
    <property type="match status" value="1"/>
</dbReference>
<dbReference type="Pfam" id="PF07171">
    <property type="entry name" value="MlrC_C"/>
    <property type="match status" value="1"/>
</dbReference>
<feature type="domain" description="Microcystin LR degradation protein MlrC C-terminal" evidence="2">
    <location>
        <begin position="302"/>
        <end position="478"/>
    </location>
</feature>
<evidence type="ECO:0000259" key="2">
    <source>
        <dbReference type="Pfam" id="PF07171"/>
    </source>
</evidence>
<dbReference type="InterPro" id="IPR009197">
    <property type="entry name" value="MlrC"/>
</dbReference>
<dbReference type="GO" id="GO:0008237">
    <property type="term" value="F:metallopeptidase activity"/>
    <property type="evidence" value="ECO:0007669"/>
    <property type="project" value="UniProtKB-KW"/>
</dbReference>
<dbReference type="EMBL" id="JACTAG010000001">
    <property type="protein sequence ID" value="MBD3663684.1"/>
    <property type="molecule type" value="Genomic_DNA"/>
</dbReference>
<accession>A0A927HES4</accession>
<comment type="cofactor">
    <cofactor evidence="1">
        <name>Zn(2+)</name>
        <dbReference type="ChEBI" id="CHEBI:29105"/>
    </cofactor>
    <text evidence="1">Binds 1 zinc ion per subunit.</text>
</comment>
<evidence type="ECO:0000256" key="1">
    <source>
        <dbReference type="PIRNR" id="PIRNR012702"/>
    </source>
</evidence>
<dbReference type="Pfam" id="PF07364">
    <property type="entry name" value="DUF1485"/>
    <property type="match status" value="1"/>
</dbReference>
<comment type="similarity">
    <text evidence="1">Belongs to the peptidase M81 family.</text>
</comment>